<dbReference type="InterPro" id="IPR012910">
    <property type="entry name" value="Plug_dom"/>
</dbReference>
<comment type="caution">
    <text evidence="12">The sequence shown here is derived from an EMBL/GenBank/DDBJ whole genome shotgun (WGS) entry which is preliminary data.</text>
</comment>
<evidence type="ECO:0000256" key="1">
    <source>
        <dbReference type="ARBA" id="ARBA00004571"/>
    </source>
</evidence>
<dbReference type="FunFam" id="2.170.130.10:FF:000003">
    <property type="entry name" value="SusC/RagA family TonB-linked outer membrane protein"/>
    <property type="match status" value="1"/>
</dbReference>
<dbReference type="Proteomes" id="UP000245647">
    <property type="component" value="Unassembled WGS sequence"/>
</dbReference>
<evidence type="ECO:0000256" key="5">
    <source>
        <dbReference type="ARBA" id="ARBA00023077"/>
    </source>
</evidence>
<keyword evidence="7 8" id="KW-0998">Cell outer membrane</keyword>
<evidence type="ECO:0000256" key="2">
    <source>
        <dbReference type="ARBA" id="ARBA00022448"/>
    </source>
</evidence>
<dbReference type="Gene3D" id="2.40.170.20">
    <property type="entry name" value="TonB-dependent receptor, beta-barrel domain"/>
    <property type="match status" value="1"/>
</dbReference>
<proteinExistence type="inferred from homology"/>
<dbReference type="InterPro" id="IPR008969">
    <property type="entry name" value="CarboxyPept-like_regulatory"/>
</dbReference>
<evidence type="ECO:0000256" key="7">
    <source>
        <dbReference type="ARBA" id="ARBA00023237"/>
    </source>
</evidence>
<feature type="domain" description="TonB-dependent receptor plug" evidence="11">
    <location>
        <begin position="219"/>
        <end position="322"/>
    </location>
</feature>
<protein>
    <recommendedName>
        <fullName evidence="14">SusC/RagA family TonB-linked outer membrane protein</fullName>
    </recommendedName>
</protein>
<dbReference type="InterPro" id="IPR039426">
    <property type="entry name" value="TonB-dep_rcpt-like"/>
</dbReference>
<dbReference type="SUPFAM" id="SSF49464">
    <property type="entry name" value="Carboxypeptidase regulatory domain-like"/>
    <property type="match status" value="1"/>
</dbReference>
<keyword evidence="2 8" id="KW-0813">Transport</keyword>
<dbReference type="Gene3D" id="2.60.40.1120">
    <property type="entry name" value="Carboxypeptidase-like, regulatory domain"/>
    <property type="match status" value="1"/>
</dbReference>
<reference evidence="12 13" key="1">
    <citation type="submission" date="2018-04" db="EMBL/GenBank/DDBJ databases">
        <title>Pedobacter chongqingensis sp. nov., isolated from a rottenly hemp rope.</title>
        <authorList>
            <person name="Cai Y."/>
        </authorList>
    </citation>
    <scope>NUCLEOTIDE SEQUENCE [LARGE SCALE GENOMIC DNA]</scope>
    <source>
        <strain evidence="12 13">FJ4-8</strain>
    </source>
</reference>
<evidence type="ECO:0000256" key="9">
    <source>
        <dbReference type="RuleBase" id="RU003357"/>
    </source>
</evidence>
<evidence type="ECO:0008006" key="14">
    <source>
        <dbReference type="Google" id="ProtNLM"/>
    </source>
</evidence>
<keyword evidence="6 8" id="KW-0472">Membrane</keyword>
<dbReference type="AlphaFoldDB" id="A0A2U2PFB2"/>
<dbReference type="SUPFAM" id="SSF56935">
    <property type="entry name" value="Porins"/>
    <property type="match status" value="1"/>
</dbReference>
<gene>
    <name evidence="12" type="ORF">DDR33_14220</name>
</gene>
<dbReference type="GO" id="GO:0009279">
    <property type="term" value="C:cell outer membrane"/>
    <property type="evidence" value="ECO:0007669"/>
    <property type="project" value="UniProtKB-SubCell"/>
</dbReference>
<organism evidence="12 13">
    <name type="scientific">Pararcticibacter amylolyticus</name>
    <dbReference type="NCBI Taxonomy" id="2173175"/>
    <lineage>
        <taxon>Bacteria</taxon>
        <taxon>Pseudomonadati</taxon>
        <taxon>Bacteroidota</taxon>
        <taxon>Sphingobacteriia</taxon>
        <taxon>Sphingobacteriales</taxon>
        <taxon>Sphingobacteriaceae</taxon>
        <taxon>Pararcticibacter</taxon>
    </lineage>
</organism>
<dbReference type="Gene3D" id="3.55.50.30">
    <property type="match status" value="1"/>
</dbReference>
<dbReference type="Pfam" id="PF07715">
    <property type="entry name" value="Plug"/>
    <property type="match status" value="1"/>
</dbReference>
<dbReference type="InterPro" id="IPR037066">
    <property type="entry name" value="Plug_dom_sf"/>
</dbReference>
<keyword evidence="4 8" id="KW-0812">Transmembrane</keyword>
<dbReference type="EMBL" id="QEAS01000011">
    <property type="protein sequence ID" value="PWG79952.1"/>
    <property type="molecule type" value="Genomic_DNA"/>
</dbReference>
<keyword evidence="13" id="KW-1185">Reference proteome</keyword>
<dbReference type="NCBIfam" id="TIGR04057">
    <property type="entry name" value="SusC_RagA_signa"/>
    <property type="match status" value="1"/>
</dbReference>
<dbReference type="Gene3D" id="2.170.130.10">
    <property type="entry name" value="TonB-dependent receptor, plug domain"/>
    <property type="match status" value="1"/>
</dbReference>
<evidence type="ECO:0000256" key="6">
    <source>
        <dbReference type="ARBA" id="ARBA00023136"/>
    </source>
</evidence>
<dbReference type="Pfam" id="PF00593">
    <property type="entry name" value="TonB_dep_Rec_b-barrel"/>
    <property type="match status" value="1"/>
</dbReference>
<comment type="similarity">
    <text evidence="8 9">Belongs to the TonB-dependent receptor family.</text>
</comment>
<feature type="domain" description="TonB-dependent receptor-like beta-barrel" evidence="10">
    <location>
        <begin position="493"/>
        <end position="1127"/>
    </location>
</feature>
<dbReference type="NCBIfam" id="TIGR04056">
    <property type="entry name" value="OMP_RagA_SusC"/>
    <property type="match status" value="1"/>
</dbReference>
<evidence type="ECO:0000256" key="8">
    <source>
        <dbReference type="PROSITE-ProRule" id="PRU01360"/>
    </source>
</evidence>
<evidence type="ECO:0000313" key="12">
    <source>
        <dbReference type="EMBL" id="PWG79952.1"/>
    </source>
</evidence>
<dbReference type="InterPro" id="IPR023997">
    <property type="entry name" value="TonB-dep_OMP_SusC/RagA_CS"/>
</dbReference>
<dbReference type="InterPro" id="IPR023996">
    <property type="entry name" value="TonB-dep_OMP_SusC/RagA"/>
</dbReference>
<evidence type="ECO:0000256" key="4">
    <source>
        <dbReference type="ARBA" id="ARBA00022692"/>
    </source>
</evidence>
<keyword evidence="3 8" id="KW-1134">Transmembrane beta strand</keyword>
<dbReference type="InterPro" id="IPR036942">
    <property type="entry name" value="Beta-barrel_TonB_sf"/>
</dbReference>
<evidence type="ECO:0000256" key="3">
    <source>
        <dbReference type="ARBA" id="ARBA00022452"/>
    </source>
</evidence>
<accession>A0A2U2PFB2</accession>
<dbReference type="Pfam" id="PF13715">
    <property type="entry name" value="CarbopepD_reg_2"/>
    <property type="match status" value="1"/>
</dbReference>
<evidence type="ECO:0000259" key="11">
    <source>
        <dbReference type="Pfam" id="PF07715"/>
    </source>
</evidence>
<dbReference type="PROSITE" id="PS52016">
    <property type="entry name" value="TONB_DEPENDENT_REC_3"/>
    <property type="match status" value="1"/>
</dbReference>
<keyword evidence="5 9" id="KW-0798">TonB box</keyword>
<comment type="subcellular location">
    <subcellularLocation>
        <location evidence="1 8">Cell outer membrane</location>
        <topology evidence="1 8">Multi-pass membrane protein</topology>
    </subcellularLocation>
</comment>
<dbReference type="InterPro" id="IPR000531">
    <property type="entry name" value="Beta-barrel_TonB"/>
</dbReference>
<evidence type="ECO:0000313" key="13">
    <source>
        <dbReference type="Proteomes" id="UP000245647"/>
    </source>
</evidence>
<name>A0A2U2PFB2_9SPHI</name>
<evidence type="ECO:0000259" key="10">
    <source>
        <dbReference type="Pfam" id="PF00593"/>
    </source>
</evidence>
<sequence length="1160" mass="125968">MQYNSILLKVMRISLIQISLFVTLVGSSIAREGKGQTVLSTRVTLEESNTSLEKVLLKLEERYNVSFVYSPLLIQAERKVNVSAQSALLTDILENLLEPLALSFKITGDVVIIKNAAESAEASKIIVSGKVTDDKTGETLPGVSVKLKGSSRGVVTDMAGKFSIEVPGPGAVLVFSFVGFEDQEKVVGSSPAMNVVLKGKSNSLDEVVVVGYGVQKRVNVIGAVASVDGKILESRPVTNLSTALAGLASGVYVRQTTGRPGYDGASILIRGLGTTNSTSPLVVIDGIVGSMDAVNPNDVENISVLKDAATAAIYGSLASNGVILITTKKGTKNKTTVRYTSLLSKAEPNNVPEFVSDYVRLMQLVNEGYRNVAQAPVYQQTTMDLWESAKANPNGLNDIGVPNYIAYPNTNWGKELFSVSTPMQNHNLALNGGNETTQFLMSLNYIDNPGTMINTGADRYGLRVNLQSKLAKFLTVGTQTFGDRQKFGVNDLGTAFSYLTASVPGLYPSYNGNYGFPAAKEESATANNPVSWLYSQGGANVLSRINTTVFANLDILKGLSFEAKVHYDNSSTEGTLYTRPITKVNFATGVVGAAAVSPSQLTSNYSFSKSYNVIFDDVLRYRTVIAKDHNIGALIGYNQQYFNSYNFNVNKQGFIDPSITTLNAVTNPLGATGDEFDYAMRSYFGQINYSYKDRYIFQSVARRDGSSRFASDRRWGFFPSFSAGYKISSEPFMKNVNKYVDNLKVRASWGRTGNNASGNYDYLASYNATPYSFNGAPAIGVVRTKYANPALQWETTETTNLGLDGTVFKNKLTFEFDAYRGRTTGILAVPPIAPITGTATAPTLNVAGVLKKGLELTLSYNGAVGGMRYNIKGNAAYNTNTVTQYIGSTSTGPSQITQGQPINTIYVFPVYKGSGTYNNADGTVNKDGGPKDGMIRTPDDMAWLQNMMAAGYIFQPSGGIGKTKIWYGDLIYADKKGDGIYGNTGDQVFTGKSPNPKWNYGLTANLAYKGFDMSMVWAASQGMYYYWNAVYLNQSVVGLGKAIPSMIADDHYYYNDADPADPANNINGHYPRLKTTDPQNTYASDFYLYNASYIKLKNLQVGYTLKANQLKKLRLSNVRLFLGGENLLTITDYPGLDPEIGPSLGYPTMRQYTLGLNVTF</sequence>